<evidence type="ECO:0000313" key="1">
    <source>
        <dbReference type="EMBL" id="OUQ33966.1"/>
    </source>
</evidence>
<reference evidence="1 2" key="1">
    <citation type="journal article" date="2018" name="BMC Genomics">
        <title>Whole genome sequencing and function prediction of 133 gut anaerobes isolated from chicken caecum in pure cultures.</title>
        <authorList>
            <person name="Medvecky M."/>
            <person name="Cejkova D."/>
            <person name="Polansky O."/>
            <person name="Karasova D."/>
            <person name="Kubasova T."/>
            <person name="Cizek A."/>
            <person name="Rychlik I."/>
        </authorList>
    </citation>
    <scope>NUCLEOTIDE SEQUENCE [LARGE SCALE GENOMIC DNA]</scope>
    <source>
        <strain evidence="1 2">An13</strain>
    </source>
</reference>
<gene>
    <name evidence="1" type="ORF">B5E75_08495</name>
</gene>
<keyword evidence="2" id="KW-1185">Reference proteome</keyword>
<comment type="caution">
    <text evidence="1">The sequence shown here is derived from an EMBL/GenBank/DDBJ whole genome shotgun (WGS) entry which is preliminary data.</text>
</comment>
<evidence type="ECO:0000313" key="2">
    <source>
        <dbReference type="Proteomes" id="UP000195305"/>
    </source>
</evidence>
<proteinExistence type="predicted"/>
<dbReference type="RefSeq" id="WP_087358361.1">
    <property type="nucleotide sequence ID" value="NZ_NFLJ01000022.1"/>
</dbReference>
<protein>
    <submittedName>
        <fullName evidence="1">Uncharacterized protein</fullName>
    </submittedName>
</protein>
<dbReference type="OrthoDB" id="1644925at2"/>
<organism evidence="1 2">
    <name type="scientific">Massilimicrobiota timonensis</name>
    <dbReference type="NCBI Taxonomy" id="1776392"/>
    <lineage>
        <taxon>Bacteria</taxon>
        <taxon>Bacillati</taxon>
        <taxon>Bacillota</taxon>
        <taxon>Erysipelotrichia</taxon>
        <taxon>Erysipelotrichales</taxon>
        <taxon>Erysipelotrichaceae</taxon>
        <taxon>Massilimicrobiota</taxon>
    </lineage>
</organism>
<dbReference type="AlphaFoldDB" id="A0A1Y4SVL1"/>
<accession>A0A1Y4SVL1</accession>
<name>A0A1Y4SVL1_9FIRM</name>
<sequence length="111" mass="13341">MIVVLVSARYQRILEWLSHEPIEAIKTIEVVKRVGPKIFLYVDTSLPYEKIIQSFRQRIISCGGIMYVYQFYRIFNGMIDYNEYLSDETKMSMPYYQSHHKDILESEYLKK</sequence>
<dbReference type="EMBL" id="NFLJ01000022">
    <property type="protein sequence ID" value="OUQ33966.1"/>
    <property type="molecule type" value="Genomic_DNA"/>
</dbReference>
<dbReference type="Proteomes" id="UP000195305">
    <property type="component" value="Unassembled WGS sequence"/>
</dbReference>